<dbReference type="Proteomes" id="UP000265618">
    <property type="component" value="Unassembled WGS sequence"/>
</dbReference>
<evidence type="ECO:0000313" key="1">
    <source>
        <dbReference type="EMBL" id="GIQ90686.1"/>
    </source>
</evidence>
<evidence type="ECO:0000313" key="2">
    <source>
        <dbReference type="Proteomes" id="UP000265618"/>
    </source>
</evidence>
<dbReference type="EMBL" id="BDIP01006523">
    <property type="protein sequence ID" value="GIQ90686.1"/>
    <property type="molecule type" value="Genomic_DNA"/>
</dbReference>
<keyword evidence="2" id="KW-1185">Reference proteome</keyword>
<sequence length="94" mass="10327">MSQRRQMRDNGAPMRSLSGKDLPKLVTWLESEGVGLNQVDMWPKLRSFLLKSSMVKGCKEDVDQVLAYASVVSKFVSVPSVAKDACTHSTSAIP</sequence>
<comment type="caution">
    <text evidence="1">The sequence shown here is derived from an EMBL/GenBank/DDBJ whole genome shotgun (WGS) entry which is preliminary data.</text>
</comment>
<feature type="non-terminal residue" evidence="1">
    <location>
        <position position="1"/>
    </location>
</feature>
<gene>
    <name evidence="1" type="ORF">KIPB_013571</name>
</gene>
<name>A0A9K3GQC3_9EUKA</name>
<organism evidence="1 2">
    <name type="scientific">Kipferlia bialata</name>
    <dbReference type="NCBI Taxonomy" id="797122"/>
    <lineage>
        <taxon>Eukaryota</taxon>
        <taxon>Metamonada</taxon>
        <taxon>Carpediemonas-like organisms</taxon>
        <taxon>Kipferlia</taxon>
    </lineage>
</organism>
<accession>A0A9K3GQC3</accession>
<proteinExistence type="predicted"/>
<dbReference type="AlphaFoldDB" id="A0A9K3GQC3"/>
<reference evidence="1 2" key="1">
    <citation type="journal article" date="2018" name="PLoS ONE">
        <title>The draft genome of Kipferlia bialata reveals reductive genome evolution in fornicate parasites.</title>
        <authorList>
            <person name="Tanifuji G."/>
            <person name="Takabayashi S."/>
            <person name="Kume K."/>
            <person name="Takagi M."/>
            <person name="Nakayama T."/>
            <person name="Kamikawa R."/>
            <person name="Inagaki Y."/>
            <person name="Hashimoto T."/>
        </authorList>
    </citation>
    <scope>NUCLEOTIDE SEQUENCE [LARGE SCALE GENOMIC DNA]</scope>
    <source>
        <strain evidence="1">NY0173</strain>
    </source>
</reference>
<protein>
    <submittedName>
        <fullName evidence="1">Uncharacterized protein</fullName>
    </submittedName>
</protein>